<evidence type="ECO:0000313" key="2">
    <source>
        <dbReference type="Proteomes" id="UP000054272"/>
    </source>
</evidence>
<dbReference type="Proteomes" id="UP000054272">
    <property type="component" value="Unassembled WGS sequence"/>
</dbReference>
<protein>
    <submittedName>
        <fullName evidence="1">Uncharacterized protein</fullName>
    </submittedName>
</protein>
<organism evidence="1 2">
    <name type="scientific">Cryptococcus gattii EJB2</name>
    <dbReference type="NCBI Taxonomy" id="1296103"/>
    <lineage>
        <taxon>Eukaryota</taxon>
        <taxon>Fungi</taxon>
        <taxon>Dikarya</taxon>
        <taxon>Basidiomycota</taxon>
        <taxon>Agaricomycotina</taxon>
        <taxon>Tremellomycetes</taxon>
        <taxon>Tremellales</taxon>
        <taxon>Cryptococcaceae</taxon>
        <taxon>Cryptococcus</taxon>
        <taxon>Cryptococcus gattii species complex</taxon>
    </lineage>
</organism>
<name>A0ABR5C2F0_9TREE</name>
<keyword evidence="2" id="KW-1185">Reference proteome</keyword>
<dbReference type="EMBL" id="KN848580">
    <property type="protein sequence ID" value="KIR82080.1"/>
    <property type="molecule type" value="Genomic_DNA"/>
</dbReference>
<gene>
    <name evidence="1" type="ORF">I306_00825</name>
</gene>
<reference evidence="1 2" key="1">
    <citation type="submission" date="2015-01" db="EMBL/GenBank/DDBJ databases">
        <title>The Genome Sequence of Cryptococcus gattii EJB2.</title>
        <authorList>
            <consortium name="The Broad Institute Genomics Platform"/>
            <person name="Cuomo C."/>
            <person name="Litvintseva A."/>
            <person name="Chen Y."/>
            <person name="Heitman J."/>
            <person name="Sun S."/>
            <person name="Springer D."/>
            <person name="Dromer F."/>
            <person name="Young S."/>
            <person name="Zeng Q."/>
            <person name="Gargeya S."/>
            <person name="Abouelleil A."/>
            <person name="Alvarado L."/>
            <person name="Chapman S.B."/>
            <person name="Gainer-Dewar J."/>
            <person name="Goldberg J."/>
            <person name="Griggs A."/>
            <person name="Gujja S."/>
            <person name="Hansen M."/>
            <person name="Howarth C."/>
            <person name="Imamovic A."/>
            <person name="Larimer J."/>
            <person name="Murphy C."/>
            <person name="Naylor J."/>
            <person name="Pearson M."/>
            <person name="Priest M."/>
            <person name="Roberts A."/>
            <person name="Saif S."/>
            <person name="Shea T."/>
            <person name="Sykes S."/>
            <person name="Wortman J."/>
            <person name="Nusbaum C."/>
            <person name="Birren B."/>
        </authorList>
    </citation>
    <scope>NUCLEOTIDE SEQUENCE [LARGE SCALE GENOMIC DNA]</scope>
    <source>
        <strain evidence="1 2">EJB2</strain>
    </source>
</reference>
<proteinExistence type="predicted"/>
<evidence type="ECO:0000313" key="1">
    <source>
        <dbReference type="EMBL" id="KIR82080.1"/>
    </source>
</evidence>
<accession>A0ABR5C2F0</accession>
<sequence>MHQYRLLNLLKLPSLTISRLGNHEREIEEEKPEKEY</sequence>